<dbReference type="OrthoDB" id="3465773at2"/>
<evidence type="ECO:0000256" key="1">
    <source>
        <dbReference type="SAM" id="MobiDB-lite"/>
    </source>
</evidence>
<dbReference type="PANTHER" id="PTHR43784">
    <property type="entry name" value="GDSL-LIKE LIPASE/ACYLHYDROLASE, PUTATIVE (AFU_ORTHOLOGUE AFUA_2G00820)-RELATED"/>
    <property type="match status" value="1"/>
</dbReference>
<gene>
    <name evidence="3" type="ORF">SAMN05216251_11928</name>
</gene>
<organism evidence="3 4">
    <name type="scientific">Actinacidiphila alni</name>
    <dbReference type="NCBI Taxonomy" id="380248"/>
    <lineage>
        <taxon>Bacteria</taxon>
        <taxon>Bacillati</taxon>
        <taxon>Actinomycetota</taxon>
        <taxon>Actinomycetes</taxon>
        <taxon>Kitasatosporales</taxon>
        <taxon>Streptomycetaceae</taxon>
        <taxon>Actinacidiphila</taxon>
    </lineage>
</organism>
<evidence type="ECO:0000313" key="3">
    <source>
        <dbReference type="EMBL" id="SFF56233.1"/>
    </source>
</evidence>
<dbReference type="Pfam" id="PF13472">
    <property type="entry name" value="Lipase_GDSL_2"/>
    <property type="match status" value="1"/>
</dbReference>
<dbReference type="SUPFAM" id="SSF52266">
    <property type="entry name" value="SGNH hydrolase"/>
    <property type="match status" value="1"/>
</dbReference>
<dbReference type="CDD" id="cd01832">
    <property type="entry name" value="SGNH_hydrolase_like_1"/>
    <property type="match status" value="1"/>
</dbReference>
<dbReference type="STRING" id="380248.SAMN05216251_11928"/>
<evidence type="ECO:0000313" key="4">
    <source>
        <dbReference type="Proteomes" id="UP000199323"/>
    </source>
</evidence>
<dbReference type="PANTHER" id="PTHR43784:SF2">
    <property type="entry name" value="GDSL-LIKE LIPASE_ACYLHYDROLASE, PUTATIVE (AFU_ORTHOLOGUE AFUA_2G00820)-RELATED"/>
    <property type="match status" value="1"/>
</dbReference>
<feature type="region of interest" description="Disordered" evidence="1">
    <location>
        <begin position="1"/>
        <end position="27"/>
    </location>
</feature>
<feature type="region of interest" description="Disordered" evidence="1">
    <location>
        <begin position="337"/>
        <end position="364"/>
    </location>
</feature>
<sequence length="364" mass="37353">MTPTVGSAGDGSFPAGARPHGGASCAAEVAPGGHGPFGLGNRPTGELRFAVLGDSVSEGVGDPLPGGGWRGWAALLAEGLAARPEGTRLLNLARSGARSGDVAGPQLEAALRHRPDLASVLVGGNDTLRGGFDIRTVAAELHLVMGTLRAEGTELLTACLPDPGTVLGLPWPLARPLGRRMSALNDTVHALSAHHGAHHIHVAAHHWATMPGALSADRLHPSETGHRLLARDFHALLAAAGLAQGAAPRPEPDGAPPGRAASLWWMATQGTRWIADRCTDLLPDLLRLAATEVRHHRRGSTPVLEEDARRATVAALAALKVAPSPVARQPAGQRVLTGTKRTGVPGGDWAAAGSEPSGTTPMTG</sequence>
<dbReference type="Proteomes" id="UP000199323">
    <property type="component" value="Unassembled WGS sequence"/>
</dbReference>
<accession>A0A1I2JQK6</accession>
<keyword evidence="4" id="KW-1185">Reference proteome</keyword>
<protein>
    <submittedName>
        <fullName evidence="3">Lysophospholipase L1</fullName>
    </submittedName>
</protein>
<dbReference type="InterPro" id="IPR053140">
    <property type="entry name" value="GDSL_Rv0518-like"/>
</dbReference>
<feature type="domain" description="SGNH hydrolase-type esterase" evidence="2">
    <location>
        <begin position="51"/>
        <end position="228"/>
    </location>
</feature>
<dbReference type="AlphaFoldDB" id="A0A1I2JQK6"/>
<name>A0A1I2JQK6_9ACTN</name>
<proteinExistence type="predicted"/>
<dbReference type="InterPro" id="IPR013830">
    <property type="entry name" value="SGNH_hydro"/>
</dbReference>
<dbReference type="InterPro" id="IPR036514">
    <property type="entry name" value="SGNH_hydro_sf"/>
</dbReference>
<reference evidence="3 4" key="1">
    <citation type="submission" date="2016-10" db="EMBL/GenBank/DDBJ databases">
        <authorList>
            <person name="de Groot N.N."/>
        </authorList>
    </citation>
    <scope>NUCLEOTIDE SEQUENCE [LARGE SCALE GENOMIC DNA]</scope>
    <source>
        <strain evidence="3 4">CGMCC 4.3510</strain>
    </source>
</reference>
<dbReference type="EMBL" id="FONG01000019">
    <property type="protein sequence ID" value="SFF56233.1"/>
    <property type="molecule type" value="Genomic_DNA"/>
</dbReference>
<dbReference type="Gene3D" id="3.40.50.1110">
    <property type="entry name" value="SGNH hydrolase"/>
    <property type="match status" value="1"/>
</dbReference>
<evidence type="ECO:0000259" key="2">
    <source>
        <dbReference type="Pfam" id="PF13472"/>
    </source>
</evidence>